<accession>A0A9R0ZW12</accession>
<proteinExistence type="predicted"/>
<reference evidence="2 3" key="1">
    <citation type="submission" date="2017-09" db="EMBL/GenBank/DDBJ databases">
        <authorList>
            <consortium name="International Durum Wheat Genome Sequencing Consortium (IDWGSC)"/>
            <person name="Milanesi L."/>
        </authorList>
    </citation>
    <scope>NUCLEOTIDE SEQUENCE [LARGE SCALE GENOMIC DNA]</scope>
    <source>
        <strain evidence="3">cv. Svevo</strain>
    </source>
</reference>
<organism evidence="2 3">
    <name type="scientific">Triticum turgidum subsp. durum</name>
    <name type="common">Durum wheat</name>
    <name type="synonym">Triticum durum</name>
    <dbReference type="NCBI Taxonomy" id="4567"/>
    <lineage>
        <taxon>Eukaryota</taxon>
        <taxon>Viridiplantae</taxon>
        <taxon>Streptophyta</taxon>
        <taxon>Embryophyta</taxon>
        <taxon>Tracheophyta</taxon>
        <taxon>Spermatophyta</taxon>
        <taxon>Magnoliopsida</taxon>
        <taxon>Liliopsida</taxon>
        <taxon>Poales</taxon>
        <taxon>Poaceae</taxon>
        <taxon>BOP clade</taxon>
        <taxon>Pooideae</taxon>
        <taxon>Triticodae</taxon>
        <taxon>Triticeae</taxon>
        <taxon>Triticinae</taxon>
        <taxon>Triticum</taxon>
    </lineage>
</organism>
<keyword evidence="3" id="KW-1185">Reference proteome</keyword>
<keyword evidence="1" id="KW-0175">Coiled coil</keyword>
<dbReference type="Proteomes" id="UP000324705">
    <property type="component" value="Chromosome 7B"/>
</dbReference>
<evidence type="ECO:0000256" key="1">
    <source>
        <dbReference type="SAM" id="Coils"/>
    </source>
</evidence>
<dbReference type="OMA" id="FCTEYHK"/>
<evidence type="ECO:0000313" key="2">
    <source>
        <dbReference type="EMBL" id="VAI84902.1"/>
    </source>
</evidence>
<name>A0A9R0ZW12_TRITD</name>
<dbReference type="Gramene" id="TRITD7Bv1G045690.1">
    <property type="protein sequence ID" value="TRITD7Bv1G045690.1"/>
    <property type="gene ID" value="TRITD7Bv1G045690"/>
</dbReference>
<dbReference type="EMBL" id="LT934124">
    <property type="protein sequence ID" value="VAI84902.1"/>
    <property type="molecule type" value="Genomic_DNA"/>
</dbReference>
<gene>
    <name evidence="2" type="ORF">TRITD_7Bv1G045690</name>
</gene>
<protein>
    <submittedName>
        <fullName evidence="2">Uncharacterized protein</fullName>
    </submittedName>
</protein>
<dbReference type="PANTHER" id="PTHR35163">
    <property type="entry name" value="OS02G0467300 PROTEIN"/>
    <property type="match status" value="1"/>
</dbReference>
<dbReference type="AlphaFoldDB" id="A0A9R0ZW12"/>
<feature type="coiled-coil region" evidence="1">
    <location>
        <begin position="98"/>
        <end position="168"/>
    </location>
</feature>
<sequence length="185" mass="21485">MCSLIKLQGGVNCGVVQWVDPAWPNVLKNCLIKLWEMFHEQNLGRIQDKHAYEDEVAKLKKDYDHLCTEYHKMVDDVSKMFDWQDGVGKIDYQKAMDAEKFEKRKEELELEMKMEKLGLAKEQRCILQAQADIIHNTRKAMKEIKVDRDLLAQEKTELEKVVADLLNAGHGSKEKLEKIKAILEA</sequence>
<evidence type="ECO:0000313" key="3">
    <source>
        <dbReference type="Proteomes" id="UP000324705"/>
    </source>
</evidence>
<dbReference type="PANTHER" id="PTHR35163:SF14">
    <property type="entry name" value="FACTOR OF DNA METHYLATION 1-5_IDN2 DOMAIN-CONTAINING PROTEIN"/>
    <property type="match status" value="1"/>
</dbReference>